<dbReference type="AlphaFoldDB" id="A0A392QUJ0"/>
<organism evidence="2 3">
    <name type="scientific">Trifolium medium</name>
    <dbReference type="NCBI Taxonomy" id="97028"/>
    <lineage>
        <taxon>Eukaryota</taxon>
        <taxon>Viridiplantae</taxon>
        <taxon>Streptophyta</taxon>
        <taxon>Embryophyta</taxon>
        <taxon>Tracheophyta</taxon>
        <taxon>Spermatophyta</taxon>
        <taxon>Magnoliopsida</taxon>
        <taxon>eudicotyledons</taxon>
        <taxon>Gunneridae</taxon>
        <taxon>Pentapetalae</taxon>
        <taxon>rosids</taxon>
        <taxon>fabids</taxon>
        <taxon>Fabales</taxon>
        <taxon>Fabaceae</taxon>
        <taxon>Papilionoideae</taxon>
        <taxon>50 kb inversion clade</taxon>
        <taxon>NPAAA clade</taxon>
        <taxon>Hologalegina</taxon>
        <taxon>IRL clade</taxon>
        <taxon>Trifolieae</taxon>
        <taxon>Trifolium</taxon>
    </lineage>
</organism>
<dbReference type="EMBL" id="LXQA010163202">
    <property type="protein sequence ID" value="MCI28041.1"/>
    <property type="molecule type" value="Genomic_DNA"/>
</dbReference>
<protein>
    <submittedName>
        <fullName evidence="2">Uncharacterized protein</fullName>
    </submittedName>
</protein>
<keyword evidence="3" id="KW-1185">Reference proteome</keyword>
<dbReference type="Proteomes" id="UP000265520">
    <property type="component" value="Unassembled WGS sequence"/>
</dbReference>
<sequence length="68" mass="7413">SPSSAQALELKARSLLYLRRFKDVANVLQDYIPSLKMTNGDSSSISSDGSSQKLSREGVKLLSPLAWT</sequence>
<comment type="caution">
    <text evidence="2">The sequence shown here is derived from an EMBL/GenBank/DDBJ whole genome shotgun (WGS) entry which is preliminary data.</text>
</comment>
<evidence type="ECO:0000313" key="3">
    <source>
        <dbReference type="Proteomes" id="UP000265520"/>
    </source>
</evidence>
<evidence type="ECO:0000313" key="2">
    <source>
        <dbReference type="EMBL" id="MCI28041.1"/>
    </source>
</evidence>
<proteinExistence type="predicted"/>
<feature type="region of interest" description="Disordered" evidence="1">
    <location>
        <begin position="35"/>
        <end position="57"/>
    </location>
</feature>
<feature type="compositionally biased region" description="Low complexity" evidence="1">
    <location>
        <begin position="40"/>
        <end position="51"/>
    </location>
</feature>
<dbReference type="PANTHER" id="PTHR46816">
    <property type="entry name" value="OS01G0273500 PROTEIN"/>
    <property type="match status" value="1"/>
</dbReference>
<evidence type="ECO:0000256" key="1">
    <source>
        <dbReference type="SAM" id="MobiDB-lite"/>
    </source>
</evidence>
<reference evidence="2 3" key="1">
    <citation type="journal article" date="2018" name="Front. Plant Sci.">
        <title>Red Clover (Trifolium pratense) and Zigzag Clover (T. medium) - A Picture of Genomic Similarities and Differences.</title>
        <authorList>
            <person name="Dluhosova J."/>
            <person name="Istvanek J."/>
            <person name="Nedelnik J."/>
            <person name="Repkova J."/>
        </authorList>
    </citation>
    <scope>NUCLEOTIDE SEQUENCE [LARGE SCALE GENOMIC DNA]</scope>
    <source>
        <strain evidence="3">cv. 10/8</strain>
        <tissue evidence="2">Leaf</tissue>
    </source>
</reference>
<dbReference type="PANTHER" id="PTHR46816:SF1">
    <property type="entry name" value="TETRATRICOPEPTIDE REPEAT (TPR)-LIKE SUPERFAMILY PROTEIN"/>
    <property type="match status" value="1"/>
</dbReference>
<accession>A0A392QUJ0</accession>
<name>A0A392QUJ0_9FABA</name>
<feature type="non-terminal residue" evidence="2">
    <location>
        <position position="1"/>
    </location>
</feature>